<feature type="transmembrane region" description="Helical" evidence="5">
    <location>
        <begin position="121"/>
        <end position="143"/>
    </location>
</feature>
<sequence length="275" mass="31455">MLHVFSLGIHEGWTSIYLPELLNGTNTAQITSEEGSWITSFLFVGAIMGCGISAITINLMGRKITILITSAAYCISSLMLAFARSVTIFYVARFTAGVASGMTFTAVPFHLGEIADPKFRGFLQTFYIIFGLCGFLFISVLGSCLNVKLSSLILAGIPIVHLVIFVWMPESPYYLIKKEDFEKAKQSLKKFKGDINVEEELNRLNEAIRAENEDKSIFLELFTNKLHRRTRVQYIFWFFNVSYSIDLKRNFFYKCESSCIVLMWNLFVYSHRNYY</sequence>
<keyword evidence="8" id="KW-1185">Reference proteome</keyword>
<proteinExistence type="predicted"/>
<dbReference type="STRING" id="1661398.A0A482W071"/>
<evidence type="ECO:0000313" key="8">
    <source>
        <dbReference type="Proteomes" id="UP000292052"/>
    </source>
</evidence>
<evidence type="ECO:0000256" key="3">
    <source>
        <dbReference type="ARBA" id="ARBA00022989"/>
    </source>
</evidence>
<evidence type="ECO:0000256" key="5">
    <source>
        <dbReference type="SAM" id="Phobius"/>
    </source>
</evidence>
<dbReference type="AlphaFoldDB" id="A0A482W071"/>
<reference evidence="7 8" key="1">
    <citation type="submission" date="2017-03" db="EMBL/GenBank/DDBJ databases">
        <title>Genome of the blue death feigning beetle - Asbolus verrucosus.</title>
        <authorList>
            <person name="Rider S.D."/>
        </authorList>
    </citation>
    <scope>NUCLEOTIDE SEQUENCE [LARGE SCALE GENOMIC DNA]</scope>
    <source>
        <strain evidence="7">Butters</strain>
        <tissue evidence="7">Head and leg muscle</tissue>
    </source>
</reference>
<evidence type="ECO:0000313" key="7">
    <source>
        <dbReference type="EMBL" id="RZC38416.1"/>
    </source>
</evidence>
<feature type="domain" description="Major facilitator superfamily (MFS) profile" evidence="6">
    <location>
        <begin position="1"/>
        <end position="275"/>
    </location>
</feature>
<organism evidence="7 8">
    <name type="scientific">Asbolus verrucosus</name>
    <name type="common">Desert ironclad beetle</name>
    <dbReference type="NCBI Taxonomy" id="1661398"/>
    <lineage>
        <taxon>Eukaryota</taxon>
        <taxon>Metazoa</taxon>
        <taxon>Ecdysozoa</taxon>
        <taxon>Arthropoda</taxon>
        <taxon>Hexapoda</taxon>
        <taxon>Insecta</taxon>
        <taxon>Pterygota</taxon>
        <taxon>Neoptera</taxon>
        <taxon>Endopterygota</taxon>
        <taxon>Coleoptera</taxon>
        <taxon>Polyphaga</taxon>
        <taxon>Cucujiformia</taxon>
        <taxon>Tenebrionidae</taxon>
        <taxon>Pimeliinae</taxon>
        <taxon>Asbolus</taxon>
    </lineage>
</organism>
<feature type="transmembrane region" description="Helical" evidence="5">
    <location>
        <begin position="64"/>
        <end position="82"/>
    </location>
</feature>
<comment type="subcellular location">
    <subcellularLocation>
        <location evidence="1">Membrane</location>
        <topology evidence="1">Multi-pass membrane protein</topology>
    </subcellularLocation>
</comment>
<dbReference type="GO" id="GO:0022857">
    <property type="term" value="F:transmembrane transporter activity"/>
    <property type="evidence" value="ECO:0007669"/>
    <property type="project" value="InterPro"/>
</dbReference>
<gene>
    <name evidence="7" type="ORF">BDFB_010590</name>
</gene>
<evidence type="ECO:0000259" key="6">
    <source>
        <dbReference type="PROSITE" id="PS50850"/>
    </source>
</evidence>
<feature type="transmembrane region" description="Helical" evidence="5">
    <location>
        <begin position="88"/>
        <end position="109"/>
    </location>
</feature>
<dbReference type="Pfam" id="PF00083">
    <property type="entry name" value="Sugar_tr"/>
    <property type="match status" value="1"/>
</dbReference>
<evidence type="ECO:0000256" key="1">
    <source>
        <dbReference type="ARBA" id="ARBA00004141"/>
    </source>
</evidence>
<dbReference type="InterPro" id="IPR005828">
    <property type="entry name" value="MFS_sugar_transport-like"/>
</dbReference>
<keyword evidence="3 5" id="KW-1133">Transmembrane helix</keyword>
<feature type="transmembrane region" description="Helical" evidence="5">
    <location>
        <begin position="149"/>
        <end position="168"/>
    </location>
</feature>
<keyword evidence="2 5" id="KW-0812">Transmembrane</keyword>
<dbReference type="PANTHER" id="PTHR48021:SF46">
    <property type="entry name" value="MAJOR FACILITATOR SUPERFAMILY (MFS) PROFILE DOMAIN-CONTAINING PROTEIN"/>
    <property type="match status" value="1"/>
</dbReference>
<dbReference type="Proteomes" id="UP000292052">
    <property type="component" value="Unassembled WGS sequence"/>
</dbReference>
<dbReference type="EMBL" id="QDEB01043363">
    <property type="protein sequence ID" value="RZC38416.1"/>
    <property type="molecule type" value="Genomic_DNA"/>
</dbReference>
<dbReference type="InterPro" id="IPR036259">
    <property type="entry name" value="MFS_trans_sf"/>
</dbReference>
<accession>A0A482W071</accession>
<dbReference type="InterPro" id="IPR050549">
    <property type="entry name" value="MFS_Trehalose_Transporter"/>
</dbReference>
<dbReference type="PROSITE" id="PS50850">
    <property type="entry name" value="MFS"/>
    <property type="match status" value="1"/>
</dbReference>
<dbReference type="GO" id="GO:0016020">
    <property type="term" value="C:membrane"/>
    <property type="evidence" value="ECO:0007669"/>
    <property type="project" value="UniProtKB-SubCell"/>
</dbReference>
<comment type="caution">
    <text evidence="7">The sequence shown here is derived from an EMBL/GenBank/DDBJ whole genome shotgun (WGS) entry which is preliminary data.</text>
</comment>
<dbReference type="SUPFAM" id="SSF103473">
    <property type="entry name" value="MFS general substrate transporter"/>
    <property type="match status" value="1"/>
</dbReference>
<protein>
    <submittedName>
        <fullName evidence="7">Sugar tr and/or MFS 1 domain containing protein</fullName>
    </submittedName>
</protein>
<dbReference type="PANTHER" id="PTHR48021">
    <property type="match status" value="1"/>
</dbReference>
<dbReference type="Gene3D" id="1.20.1250.20">
    <property type="entry name" value="MFS general substrate transporter like domains"/>
    <property type="match status" value="1"/>
</dbReference>
<name>A0A482W071_ASBVE</name>
<dbReference type="InterPro" id="IPR020846">
    <property type="entry name" value="MFS_dom"/>
</dbReference>
<dbReference type="OrthoDB" id="4142200at2759"/>
<feature type="transmembrane region" description="Helical" evidence="5">
    <location>
        <begin position="37"/>
        <end position="57"/>
    </location>
</feature>
<evidence type="ECO:0000256" key="4">
    <source>
        <dbReference type="ARBA" id="ARBA00023136"/>
    </source>
</evidence>
<feature type="non-terminal residue" evidence="7">
    <location>
        <position position="275"/>
    </location>
</feature>
<keyword evidence="4 5" id="KW-0472">Membrane</keyword>
<evidence type="ECO:0000256" key="2">
    <source>
        <dbReference type="ARBA" id="ARBA00022692"/>
    </source>
</evidence>